<evidence type="ECO:0000313" key="1">
    <source>
        <dbReference type="EMBL" id="MCK9876547.1"/>
    </source>
</evidence>
<accession>A0ABT0JYD3</accession>
<comment type="caution">
    <text evidence="1">The sequence shown here is derived from an EMBL/GenBank/DDBJ whole genome shotgun (WGS) entry which is preliminary data.</text>
</comment>
<dbReference type="Proteomes" id="UP001201873">
    <property type="component" value="Unassembled WGS sequence"/>
</dbReference>
<evidence type="ECO:0000313" key="2">
    <source>
        <dbReference type="Proteomes" id="UP001201873"/>
    </source>
</evidence>
<organism evidence="1 2">
    <name type="scientific">Frankia umida</name>
    <dbReference type="NCBI Taxonomy" id="573489"/>
    <lineage>
        <taxon>Bacteria</taxon>
        <taxon>Bacillati</taxon>
        <taxon>Actinomycetota</taxon>
        <taxon>Actinomycetes</taxon>
        <taxon>Frankiales</taxon>
        <taxon>Frankiaceae</taxon>
        <taxon>Frankia</taxon>
    </lineage>
</organism>
<name>A0ABT0JYD3_9ACTN</name>
<reference evidence="1 2" key="1">
    <citation type="submission" date="2022-04" db="EMBL/GenBank/DDBJ databases">
        <title>Genome diversity in the genus Frankia.</title>
        <authorList>
            <person name="Carlos-Shanley C."/>
            <person name="Hahn D."/>
        </authorList>
    </citation>
    <scope>NUCLEOTIDE SEQUENCE [LARGE SCALE GENOMIC DNA]</scope>
    <source>
        <strain evidence="1 2">Ag45/Mut15</strain>
    </source>
</reference>
<gene>
    <name evidence="1" type="ORF">MXD59_12300</name>
</gene>
<protein>
    <recommendedName>
        <fullName evidence="3">HTH cro/C1-type domain-containing protein</fullName>
    </recommendedName>
</protein>
<keyword evidence="2" id="KW-1185">Reference proteome</keyword>
<dbReference type="EMBL" id="JALKFT010000010">
    <property type="protein sequence ID" value="MCK9876547.1"/>
    <property type="molecule type" value="Genomic_DNA"/>
</dbReference>
<evidence type="ECO:0008006" key="3">
    <source>
        <dbReference type="Google" id="ProtNLM"/>
    </source>
</evidence>
<sequence>MTTLSAADSGDLSTVRSWSDLAAHLQGIQKRSGLSLGDIQRAAKKLAASGSPYCELPTSTVSDALNGRRTIRNDLLRTLLEVLEVPSEERQKVRQAWQRLSTSVGQGPALAGHVAEATGRDLGVHPAIPLSDGFGRPTIGGGSGEFPRYVERDFDQTLREMIKKGLQEGVFVLLLGGSSCGKTRSLFEAVRALVPGSWWLAQPTTTQEIRDLVQVPTEDTVLWLDDFHQFLGADPPLRQADFKALRKAGMIIVGTVWPVHYHSRRQLDYGDTGDIYAEDRKILEASELIPVSAQLSEGELRRARALAPTDQRVATALSMVDTGFTQVLAAAPDLVHLWEVPPTPYCQAAISSAADARRLGVRVSLSTDTLATAMAGYLTRSQRASPARTWLERALAHAASPRHGEVTALIPDGDDGSAETFDDHRAAVSYRAADYLTEYIGRARRTICPPESLWQALARDLRGAEDLRRLAGAALARMRYTYAERALSRLHDEHDDSAASAELIALLRRQDRLDEALEVADVSLAAKPADQQRRDRWDALIRLQVHVDKLRDPAKDDPHSAAQLAELLADGGRAYELRSLAERGNARAAENLAELLAERGAVVELRELAQRGEWMAAELLAGLLASLGRVSELEARANASDAAARRHLVRVRDKPREPPSADQLNQLRAVADSGREAEANELTQLLFDAGDRFGLLAEVNAGTHRAAERYLALLAADSTVDRITVRTIRAYGLDADGRPADATTTP</sequence>
<proteinExistence type="predicted"/>
<dbReference type="RefSeq" id="WP_248824793.1">
    <property type="nucleotide sequence ID" value="NZ_JALKFT010000010.1"/>
</dbReference>